<organism evidence="2 3">
    <name type="scientific">Strongylus vulgaris</name>
    <name type="common">Blood worm</name>
    <dbReference type="NCBI Taxonomy" id="40348"/>
    <lineage>
        <taxon>Eukaryota</taxon>
        <taxon>Metazoa</taxon>
        <taxon>Ecdysozoa</taxon>
        <taxon>Nematoda</taxon>
        <taxon>Chromadorea</taxon>
        <taxon>Rhabditida</taxon>
        <taxon>Rhabditina</taxon>
        <taxon>Rhabditomorpha</taxon>
        <taxon>Strongyloidea</taxon>
        <taxon>Strongylidae</taxon>
        <taxon>Strongylus</taxon>
    </lineage>
</organism>
<dbReference type="EMBL" id="UYYB01125501">
    <property type="protein sequence ID" value="VDM83816.1"/>
    <property type="molecule type" value="Genomic_DNA"/>
</dbReference>
<sequence>MLIPRAEYLDCLFSLSNFGEETQPICKEEKEEHVDVVISEVTRSTSEPVSNNTGTAIQSAAPAEKRPSLEPAESWKTHCGFCDGESTDLFKPTFCRNHYLILLACMIMDQVLDLSQALEAFWKVSHFTVVICKKHILDAAERVRKENQRLWGIEPEQWPDDVPSPVTCEFADLVNSYAHRIDVDRMASIRLADIKEFYFSCQKLFAEDGGTESEQNENRVTENEEASLERDFQYDDQENSEVIPFY</sequence>
<feature type="non-terminal residue" evidence="2">
    <location>
        <position position="246"/>
    </location>
</feature>
<protein>
    <submittedName>
        <fullName evidence="2">Uncharacterized protein</fullName>
    </submittedName>
</protein>
<feature type="compositionally biased region" description="Basic and acidic residues" evidence="1">
    <location>
        <begin position="216"/>
        <end position="233"/>
    </location>
</feature>
<reference evidence="2 3" key="1">
    <citation type="submission" date="2018-11" db="EMBL/GenBank/DDBJ databases">
        <authorList>
            <consortium name="Pathogen Informatics"/>
        </authorList>
    </citation>
    <scope>NUCLEOTIDE SEQUENCE [LARGE SCALE GENOMIC DNA]</scope>
</reference>
<evidence type="ECO:0000313" key="3">
    <source>
        <dbReference type="Proteomes" id="UP000270094"/>
    </source>
</evidence>
<gene>
    <name evidence="2" type="ORF">SVUK_LOCUS18814</name>
</gene>
<keyword evidence="3" id="KW-1185">Reference proteome</keyword>
<feature type="region of interest" description="Disordered" evidence="1">
    <location>
        <begin position="45"/>
        <end position="67"/>
    </location>
</feature>
<dbReference type="AlphaFoldDB" id="A0A3P7JK08"/>
<evidence type="ECO:0000256" key="1">
    <source>
        <dbReference type="SAM" id="MobiDB-lite"/>
    </source>
</evidence>
<name>A0A3P7JK08_STRVU</name>
<evidence type="ECO:0000313" key="2">
    <source>
        <dbReference type="EMBL" id="VDM83816.1"/>
    </source>
</evidence>
<feature type="region of interest" description="Disordered" evidence="1">
    <location>
        <begin position="209"/>
        <end position="246"/>
    </location>
</feature>
<accession>A0A3P7JK08</accession>
<feature type="compositionally biased region" description="Polar residues" evidence="1">
    <location>
        <begin position="45"/>
        <end position="58"/>
    </location>
</feature>
<dbReference type="Proteomes" id="UP000270094">
    <property type="component" value="Unassembled WGS sequence"/>
</dbReference>
<proteinExistence type="predicted"/>